<comment type="similarity">
    <text evidence="2">Belongs to the RmuC family.</text>
</comment>
<dbReference type="RefSeq" id="WP_231448070.1">
    <property type="nucleotide sequence ID" value="NZ_JAJOMB010000021.1"/>
</dbReference>
<gene>
    <name evidence="8" type="ORF">LR394_30625</name>
</gene>
<feature type="compositionally biased region" description="Basic and acidic residues" evidence="6">
    <location>
        <begin position="383"/>
        <end position="404"/>
    </location>
</feature>
<evidence type="ECO:0000256" key="2">
    <source>
        <dbReference type="ARBA" id="ARBA00009840"/>
    </source>
</evidence>
<dbReference type="GO" id="GO:0006310">
    <property type="term" value="P:DNA recombination"/>
    <property type="evidence" value="ECO:0007669"/>
    <property type="project" value="UniProtKB-KW"/>
</dbReference>
<dbReference type="EMBL" id="JAJOMB010000021">
    <property type="protein sequence ID" value="MCD5315266.1"/>
    <property type="molecule type" value="Genomic_DNA"/>
</dbReference>
<evidence type="ECO:0000313" key="8">
    <source>
        <dbReference type="EMBL" id="MCD5315266.1"/>
    </source>
</evidence>
<evidence type="ECO:0000256" key="7">
    <source>
        <dbReference type="SAM" id="SignalP"/>
    </source>
</evidence>
<keyword evidence="9" id="KW-1185">Reference proteome</keyword>
<protein>
    <submittedName>
        <fullName evidence="8">DNA recombination protein RmuC</fullName>
    </submittedName>
</protein>
<sequence>MTTSVGFLLGLIMGLALAAAAAYAAFPPLLRARQAALETERDLLRERITDLEAAAGQDHELVATLSPLATTLQRVEKQVQTLERDRVEQFSRLDEHLSAVHASGESLRAQTAALASALRSPTSRGAWGEVQLRRVVEHAGMLPRVDFFTQASGTTPDGNNVRPDLVVHLPGGKYVVVDAKAPLAAFLEASEKGEAALSAAAGAHAKALRAHVDTLAAKEYWTAFQPTPQLVICFVPGEAFLAAACTADPSLLEHAMARRVVLATPTTLLALLRTVALTWQSEAVSGNARHLLEIGTELYRRLSGLGEHAGKLGRDLHRVVEDYNALVGTLERRVLVTARKMQDLDLVDTDLPSLTPLESSPRPLTADELIAGPPHPAPAHLSLDLENHQPSREPGTDHTEHEPVGRAPEGLNNPGRSERSDPGHWSGR</sequence>
<feature type="coiled-coil region" evidence="5">
    <location>
        <begin position="34"/>
        <end position="92"/>
    </location>
</feature>
<dbReference type="AlphaFoldDB" id="A0A9X1SWY2"/>
<feature type="chain" id="PRO_5040916059" evidence="7">
    <location>
        <begin position="19"/>
        <end position="428"/>
    </location>
</feature>
<evidence type="ECO:0000256" key="6">
    <source>
        <dbReference type="SAM" id="MobiDB-lite"/>
    </source>
</evidence>
<reference evidence="8" key="1">
    <citation type="submission" date="2021-11" db="EMBL/GenBank/DDBJ databases">
        <title>Streptomyces corallinus and Kineosporia corallina sp. nov., two new coral-derived marine actinobacteria.</title>
        <authorList>
            <person name="Buangrab K."/>
            <person name="Sutthacheep M."/>
            <person name="Yeemin T."/>
            <person name="Harunari E."/>
            <person name="Igarashi Y."/>
            <person name="Sripreechasak P."/>
            <person name="Kanchanasin P."/>
            <person name="Tanasupawat S."/>
            <person name="Phongsopitanun W."/>
        </authorList>
    </citation>
    <scope>NUCLEOTIDE SEQUENCE</scope>
    <source>
        <strain evidence="8">JCM 31032</strain>
    </source>
</reference>
<evidence type="ECO:0000256" key="4">
    <source>
        <dbReference type="ARBA" id="ARBA00023172"/>
    </source>
</evidence>
<keyword evidence="3 5" id="KW-0175">Coiled coil</keyword>
<dbReference type="PANTHER" id="PTHR30563:SF0">
    <property type="entry name" value="DNA RECOMBINATION PROTEIN RMUC"/>
    <property type="match status" value="1"/>
</dbReference>
<dbReference type="PANTHER" id="PTHR30563">
    <property type="entry name" value="DNA RECOMBINATION PROTEIN RMUC"/>
    <property type="match status" value="1"/>
</dbReference>
<evidence type="ECO:0000313" key="9">
    <source>
        <dbReference type="Proteomes" id="UP001138997"/>
    </source>
</evidence>
<dbReference type="InterPro" id="IPR003798">
    <property type="entry name" value="DNA_recombination_RmuC"/>
</dbReference>
<proteinExistence type="inferred from homology"/>
<feature type="region of interest" description="Disordered" evidence="6">
    <location>
        <begin position="350"/>
        <end position="428"/>
    </location>
</feature>
<dbReference type="Proteomes" id="UP001138997">
    <property type="component" value="Unassembled WGS sequence"/>
</dbReference>
<evidence type="ECO:0000256" key="5">
    <source>
        <dbReference type="SAM" id="Coils"/>
    </source>
</evidence>
<comment type="caution">
    <text evidence="8">The sequence shown here is derived from an EMBL/GenBank/DDBJ whole genome shotgun (WGS) entry which is preliminary data.</text>
</comment>
<name>A0A9X1SWY2_9ACTN</name>
<organism evidence="8 9">
    <name type="scientific">Kineosporia babensis</name>
    <dbReference type="NCBI Taxonomy" id="499548"/>
    <lineage>
        <taxon>Bacteria</taxon>
        <taxon>Bacillati</taxon>
        <taxon>Actinomycetota</taxon>
        <taxon>Actinomycetes</taxon>
        <taxon>Kineosporiales</taxon>
        <taxon>Kineosporiaceae</taxon>
        <taxon>Kineosporia</taxon>
    </lineage>
</organism>
<feature type="signal peptide" evidence="7">
    <location>
        <begin position="1"/>
        <end position="18"/>
    </location>
</feature>
<keyword evidence="7" id="KW-0732">Signal</keyword>
<keyword evidence="4" id="KW-0233">DNA recombination</keyword>
<dbReference type="Pfam" id="PF02646">
    <property type="entry name" value="RmuC"/>
    <property type="match status" value="1"/>
</dbReference>
<accession>A0A9X1SWY2</accession>
<comment type="function">
    <text evidence="1">Involved in DNA recombination.</text>
</comment>
<evidence type="ECO:0000256" key="3">
    <source>
        <dbReference type="ARBA" id="ARBA00023054"/>
    </source>
</evidence>
<evidence type="ECO:0000256" key="1">
    <source>
        <dbReference type="ARBA" id="ARBA00003416"/>
    </source>
</evidence>